<keyword evidence="7 9" id="KW-0067">ATP-binding</keyword>
<dbReference type="InterPro" id="IPR000239">
    <property type="entry name" value="GPCR_kinase"/>
</dbReference>
<dbReference type="InterPro" id="IPR017441">
    <property type="entry name" value="Protein_kinase_ATP_BS"/>
</dbReference>
<feature type="active site" description="Proton acceptor" evidence="8">
    <location>
        <position position="312"/>
    </location>
</feature>
<dbReference type="Gene3D" id="1.10.510.10">
    <property type="entry name" value="Transferase(Phosphotransferase) domain 1"/>
    <property type="match status" value="1"/>
</dbReference>
<keyword evidence="5 9" id="KW-0547">Nucleotide-binding</keyword>
<dbReference type="InterPro" id="IPR000961">
    <property type="entry name" value="AGC-kinase_C"/>
</dbReference>
<name>A0A6J2UQW5_CHACN</name>
<dbReference type="SMART" id="SM00315">
    <property type="entry name" value="RGS"/>
    <property type="match status" value="1"/>
</dbReference>
<dbReference type="PRINTS" id="PR00717">
    <property type="entry name" value="GPCRKINASE"/>
</dbReference>
<evidence type="ECO:0000256" key="7">
    <source>
        <dbReference type="ARBA" id="ARBA00022840"/>
    </source>
</evidence>
<feature type="domain" description="RGS" evidence="13">
    <location>
        <begin position="59"/>
        <end position="172"/>
    </location>
</feature>
<feature type="domain" description="Protein kinase" evidence="12">
    <location>
        <begin position="187"/>
        <end position="447"/>
    </location>
</feature>
<comment type="similarity">
    <text evidence="1 10">Belongs to the protein kinase superfamily. AGC Ser/Thr protein kinase family. GPRK subfamily.</text>
</comment>
<dbReference type="GO" id="GO:0007165">
    <property type="term" value="P:signal transduction"/>
    <property type="evidence" value="ECO:0007669"/>
    <property type="project" value="InterPro"/>
</dbReference>
<keyword evidence="3" id="KW-0597">Phosphoprotein</keyword>
<dbReference type="SUPFAM" id="SSF56112">
    <property type="entry name" value="Protein kinase-like (PK-like)"/>
    <property type="match status" value="1"/>
</dbReference>
<feature type="compositionally biased region" description="Basic and acidic residues" evidence="11">
    <location>
        <begin position="525"/>
        <end position="541"/>
    </location>
</feature>
<dbReference type="Proteomes" id="UP000504632">
    <property type="component" value="Chromosome 2"/>
</dbReference>
<dbReference type="InterPro" id="IPR044926">
    <property type="entry name" value="RGS_subdomain_2"/>
</dbReference>
<dbReference type="InterPro" id="IPR011009">
    <property type="entry name" value="Kinase-like_dom_sf"/>
</dbReference>
<evidence type="ECO:0000259" key="13">
    <source>
        <dbReference type="PROSITE" id="PS50132"/>
    </source>
</evidence>
<evidence type="ECO:0000313" key="15">
    <source>
        <dbReference type="Proteomes" id="UP000504632"/>
    </source>
</evidence>
<accession>A0A6J2UQW5</accession>
<dbReference type="PROSITE" id="PS50132">
    <property type="entry name" value="RGS"/>
    <property type="match status" value="1"/>
</dbReference>
<dbReference type="SMART" id="SM00133">
    <property type="entry name" value="S_TK_X"/>
    <property type="match status" value="1"/>
</dbReference>
<dbReference type="InParanoid" id="A0A6J2UQW5"/>
<evidence type="ECO:0000256" key="1">
    <source>
        <dbReference type="ARBA" id="ARBA00009793"/>
    </source>
</evidence>
<dbReference type="SUPFAM" id="SSF48097">
    <property type="entry name" value="Regulator of G-protein signaling, RGS"/>
    <property type="match status" value="1"/>
</dbReference>
<dbReference type="PROSITE" id="PS00108">
    <property type="entry name" value="PROTEIN_KINASE_ST"/>
    <property type="match status" value="1"/>
</dbReference>
<evidence type="ECO:0000256" key="8">
    <source>
        <dbReference type="PIRSR" id="PIRSR600239-51"/>
    </source>
</evidence>
<evidence type="ECO:0000259" key="12">
    <source>
        <dbReference type="PROSITE" id="PS50011"/>
    </source>
</evidence>
<evidence type="ECO:0000256" key="4">
    <source>
        <dbReference type="ARBA" id="ARBA00022679"/>
    </source>
</evidence>
<dbReference type="RefSeq" id="XP_030622820.1">
    <property type="nucleotide sequence ID" value="XM_030766960.1"/>
</dbReference>
<dbReference type="PROSITE" id="PS00107">
    <property type="entry name" value="PROTEIN_KINASE_ATP"/>
    <property type="match status" value="1"/>
</dbReference>
<dbReference type="InterPro" id="IPR036305">
    <property type="entry name" value="RGS_sf"/>
</dbReference>
<feature type="region of interest" description="Disordered" evidence="11">
    <location>
        <begin position="521"/>
        <end position="547"/>
    </location>
</feature>
<evidence type="ECO:0000256" key="10">
    <source>
        <dbReference type="RuleBase" id="RU000308"/>
    </source>
</evidence>
<evidence type="ECO:0000259" key="14">
    <source>
        <dbReference type="PROSITE" id="PS51285"/>
    </source>
</evidence>
<dbReference type="FunFam" id="1.10.510.10:FF:000074">
    <property type="entry name" value="G protein-coupled receptor kinase"/>
    <property type="match status" value="1"/>
</dbReference>
<dbReference type="Gene3D" id="1.10.167.10">
    <property type="entry name" value="Regulator of G-protein Signalling 4, domain 2"/>
    <property type="match status" value="1"/>
</dbReference>
<evidence type="ECO:0000256" key="6">
    <source>
        <dbReference type="ARBA" id="ARBA00022777"/>
    </source>
</evidence>
<dbReference type="OrthoDB" id="354826at2759"/>
<dbReference type="InterPro" id="IPR000719">
    <property type="entry name" value="Prot_kinase_dom"/>
</dbReference>
<dbReference type="EC" id="2.7.11.-" evidence="10"/>
<evidence type="ECO:0000256" key="3">
    <source>
        <dbReference type="ARBA" id="ARBA00022553"/>
    </source>
</evidence>
<reference evidence="16" key="1">
    <citation type="submission" date="2025-08" db="UniProtKB">
        <authorList>
            <consortium name="RefSeq"/>
        </authorList>
    </citation>
    <scope>IDENTIFICATION</scope>
</reference>
<evidence type="ECO:0000256" key="2">
    <source>
        <dbReference type="ARBA" id="ARBA00022527"/>
    </source>
</evidence>
<dbReference type="InterPro" id="IPR016137">
    <property type="entry name" value="RGS"/>
</dbReference>
<dbReference type="AlphaFoldDB" id="A0A6J2UQW5"/>
<organism evidence="15 16">
    <name type="scientific">Chanos chanos</name>
    <name type="common">Milkfish</name>
    <name type="synonym">Mugil chanos</name>
    <dbReference type="NCBI Taxonomy" id="29144"/>
    <lineage>
        <taxon>Eukaryota</taxon>
        <taxon>Metazoa</taxon>
        <taxon>Chordata</taxon>
        <taxon>Craniata</taxon>
        <taxon>Vertebrata</taxon>
        <taxon>Euteleostomi</taxon>
        <taxon>Actinopterygii</taxon>
        <taxon>Neopterygii</taxon>
        <taxon>Teleostei</taxon>
        <taxon>Ostariophysi</taxon>
        <taxon>Gonorynchiformes</taxon>
        <taxon>Chanidae</taxon>
        <taxon>Chanos</taxon>
    </lineage>
</organism>
<dbReference type="PANTHER" id="PTHR24355:SF29">
    <property type="entry name" value="RHODOPSIN KINASE GRK7-B"/>
    <property type="match status" value="1"/>
</dbReference>
<feature type="domain" description="AGC-kinase C-terminal" evidence="14">
    <location>
        <begin position="448"/>
        <end position="513"/>
    </location>
</feature>
<dbReference type="GO" id="GO:0005524">
    <property type="term" value="F:ATP binding"/>
    <property type="evidence" value="ECO:0007669"/>
    <property type="project" value="UniProtKB-UniRule"/>
</dbReference>
<keyword evidence="15" id="KW-1185">Reference proteome</keyword>
<dbReference type="PANTHER" id="PTHR24355">
    <property type="entry name" value="G PROTEIN-COUPLED RECEPTOR KINASE/RIBOSOMAL PROTEIN S6 KINASE"/>
    <property type="match status" value="1"/>
</dbReference>
<dbReference type="PROSITE" id="PS50011">
    <property type="entry name" value="PROTEIN_KINASE_DOM"/>
    <property type="match status" value="1"/>
</dbReference>
<dbReference type="InterPro" id="IPR008271">
    <property type="entry name" value="Ser/Thr_kinase_AS"/>
</dbReference>
<sequence length="547" mass="62793">MCDMGGLDNLVANTAYLKAQGGDDKEMKKRRRSLSLPKPEQCAAVRSSIQKDFESLCERQPIGKTFFRQFLLASNPEYVAAAEFLDELYDWELAEAGAKDKAQQNIINKFCKADSKSFLSYLPGDVADKCKVVSEKDFEEVMMGKVKEATREFLRGKPFTEYMTSMFFDKFLQWKEYERQPITEKYFYEFRTLGKGGFGEVCAVQVKNTGQMYACKKLDKKRLKKKNGEKMALLEKQILEKVNSLFLVNLAYAFDTKTHLCLVMTLMNGGDLKYHIYDMGERGIEMNRIIYYTAQITTGILHLHAMDIAYRDMKPENVLLDSHGQCRLSDLGLAVELKNGKTICQKAGTSGYMAPEILKQESYRMSVDWWALGCSIYEMVAGRLPFKDFKEKVQKEEVARRTLEDECKFEHNGFDELTKDIISLFLKKKIEDRLGCKGDDPRKHEFFKSINFPRLEAGLINPPWVPKPNVVYAKDMGDIRDFSEVKGVEFDANDEKFFKEFSTGAVPIPWQQEMIDSGLFDELNDPNRKESSAGLEDEQKSKSCILL</sequence>
<dbReference type="GO" id="GO:0009966">
    <property type="term" value="P:regulation of signal transduction"/>
    <property type="evidence" value="ECO:0007669"/>
    <property type="project" value="TreeGrafter"/>
</dbReference>
<dbReference type="SMART" id="SM00220">
    <property type="entry name" value="S_TKc"/>
    <property type="match status" value="1"/>
</dbReference>
<dbReference type="PROSITE" id="PS51285">
    <property type="entry name" value="AGC_KINASE_CTER"/>
    <property type="match status" value="1"/>
</dbReference>
<keyword evidence="4 10" id="KW-0808">Transferase</keyword>
<gene>
    <name evidence="16" type="primary">grk7b</name>
</gene>
<feature type="binding site" evidence="9">
    <location>
        <position position="216"/>
    </location>
    <ligand>
        <name>ATP</name>
        <dbReference type="ChEBI" id="CHEBI:30616"/>
    </ligand>
</feature>
<dbReference type="CTD" id="373871"/>
<dbReference type="GO" id="GO:0005737">
    <property type="term" value="C:cytoplasm"/>
    <property type="evidence" value="ECO:0007669"/>
    <property type="project" value="TreeGrafter"/>
</dbReference>
<evidence type="ECO:0000256" key="9">
    <source>
        <dbReference type="PROSITE-ProRule" id="PRU10141"/>
    </source>
</evidence>
<keyword evidence="6 10" id="KW-0418">Kinase</keyword>
<proteinExistence type="inferred from homology"/>
<dbReference type="GeneID" id="115806189"/>
<dbReference type="Pfam" id="PF00069">
    <property type="entry name" value="Pkinase"/>
    <property type="match status" value="1"/>
</dbReference>
<dbReference type="Pfam" id="PF00615">
    <property type="entry name" value="RGS"/>
    <property type="match status" value="1"/>
</dbReference>
<dbReference type="GO" id="GO:0050254">
    <property type="term" value="F:rhodopsin kinase activity"/>
    <property type="evidence" value="ECO:0007669"/>
    <property type="project" value="TreeGrafter"/>
</dbReference>
<evidence type="ECO:0000313" key="16">
    <source>
        <dbReference type="RefSeq" id="XP_030622820.1"/>
    </source>
</evidence>
<keyword evidence="2 10" id="KW-0723">Serine/threonine-protein kinase</keyword>
<evidence type="ECO:0000256" key="5">
    <source>
        <dbReference type="ARBA" id="ARBA00022741"/>
    </source>
</evidence>
<protein>
    <recommendedName>
        <fullName evidence="10">G protein-coupled receptor kinase</fullName>
        <ecNumber evidence="10">2.7.11.-</ecNumber>
    </recommendedName>
</protein>
<evidence type="ECO:0000256" key="11">
    <source>
        <dbReference type="SAM" id="MobiDB-lite"/>
    </source>
</evidence>
<dbReference type="Gene3D" id="3.30.200.20">
    <property type="entry name" value="Phosphorylase Kinase, domain 1"/>
    <property type="match status" value="1"/>
</dbReference>